<comment type="catalytic activity">
    <reaction evidence="12">
        <text>L-lysyl-[protein] + acetyl-CoA = N(6)-acetyl-L-lysyl-[protein] + CoA + H(+)</text>
        <dbReference type="Rhea" id="RHEA:45948"/>
        <dbReference type="Rhea" id="RHEA-COMP:9752"/>
        <dbReference type="Rhea" id="RHEA-COMP:10731"/>
        <dbReference type="ChEBI" id="CHEBI:15378"/>
        <dbReference type="ChEBI" id="CHEBI:29969"/>
        <dbReference type="ChEBI" id="CHEBI:57287"/>
        <dbReference type="ChEBI" id="CHEBI:57288"/>
        <dbReference type="ChEBI" id="CHEBI:61930"/>
        <dbReference type="EC" id="2.3.1.48"/>
    </reaction>
</comment>
<dbReference type="InterPro" id="IPR038547">
    <property type="entry name" value="RING_CBP-p300_sf"/>
</dbReference>
<evidence type="ECO:0000259" key="18">
    <source>
        <dbReference type="PROSITE" id="PS51727"/>
    </source>
</evidence>
<dbReference type="Pfam" id="PF08214">
    <property type="entry name" value="HAT_KAT11"/>
    <property type="match status" value="1"/>
</dbReference>
<dbReference type="PROSITE" id="PS50134">
    <property type="entry name" value="ZF_TAZ"/>
    <property type="match status" value="1"/>
</dbReference>
<evidence type="ECO:0000256" key="14">
    <source>
        <dbReference type="SAM" id="Coils"/>
    </source>
</evidence>
<evidence type="ECO:0000256" key="3">
    <source>
        <dbReference type="ARBA" id="ARBA00022679"/>
    </source>
</evidence>
<feature type="compositionally biased region" description="Basic and acidic residues" evidence="15">
    <location>
        <begin position="1064"/>
        <end position="1089"/>
    </location>
</feature>
<dbReference type="SUPFAM" id="SSF57933">
    <property type="entry name" value="TAZ domain"/>
    <property type="match status" value="1"/>
</dbReference>
<keyword evidence="10" id="KW-0804">Transcription</keyword>
<evidence type="ECO:0000256" key="1">
    <source>
        <dbReference type="ARBA" id="ARBA00004123"/>
    </source>
</evidence>
<dbReference type="GO" id="GO:0000123">
    <property type="term" value="C:histone acetyltransferase complex"/>
    <property type="evidence" value="ECO:0007669"/>
    <property type="project" value="TreeGrafter"/>
</dbReference>
<evidence type="ECO:0000256" key="5">
    <source>
        <dbReference type="ARBA" id="ARBA00022771"/>
    </source>
</evidence>
<dbReference type="SUPFAM" id="SSF47370">
    <property type="entry name" value="Bromodomain"/>
    <property type="match status" value="1"/>
</dbReference>
<dbReference type="SMART" id="SM00551">
    <property type="entry name" value="ZnF_TAZ"/>
    <property type="match status" value="1"/>
</dbReference>
<dbReference type="PROSITE" id="PS51727">
    <property type="entry name" value="CBP_P300_HAT"/>
    <property type="match status" value="1"/>
</dbReference>
<keyword evidence="14" id="KW-0175">Coiled coil</keyword>
<feature type="domain" description="CBP/p300-type HAT" evidence="18">
    <location>
        <begin position="693"/>
        <end position="1198"/>
    </location>
</feature>
<evidence type="ECO:0000256" key="15">
    <source>
        <dbReference type="SAM" id="MobiDB-lite"/>
    </source>
</evidence>
<keyword evidence="6" id="KW-0862">Zinc</keyword>
<proteinExistence type="predicted"/>
<dbReference type="Gene3D" id="1.20.1020.10">
    <property type="entry name" value="TAZ domain"/>
    <property type="match status" value="1"/>
</dbReference>
<dbReference type="Gene3D" id="2.60.120.650">
    <property type="entry name" value="Cupin"/>
    <property type="match status" value="1"/>
</dbReference>
<dbReference type="InterPro" id="IPR031162">
    <property type="entry name" value="CBP_P300_HAT"/>
</dbReference>
<dbReference type="InterPro" id="IPR001965">
    <property type="entry name" value="Znf_PHD"/>
</dbReference>
<dbReference type="GO" id="GO:0031490">
    <property type="term" value="F:chromatin DNA binding"/>
    <property type="evidence" value="ECO:0007669"/>
    <property type="project" value="TreeGrafter"/>
</dbReference>
<dbReference type="Pfam" id="PF00628">
    <property type="entry name" value="PHD"/>
    <property type="match status" value="1"/>
</dbReference>
<keyword evidence="11" id="KW-0539">Nucleus</keyword>
<feature type="compositionally biased region" description="Pro residues" evidence="15">
    <location>
        <begin position="1"/>
        <end position="11"/>
    </location>
</feature>
<keyword evidence="9 13" id="KW-0103">Bromodomain</keyword>
<dbReference type="PRINTS" id="PR00503">
    <property type="entry name" value="BROMODOMAIN"/>
</dbReference>
<feature type="region of interest" description="Disordered" evidence="15">
    <location>
        <begin position="1"/>
        <end position="28"/>
    </location>
</feature>
<dbReference type="Proteomes" id="UP001162640">
    <property type="component" value="Unassembled WGS sequence"/>
</dbReference>
<dbReference type="PANTHER" id="PTHR13808">
    <property type="entry name" value="CBP/P300-RELATED"/>
    <property type="match status" value="1"/>
</dbReference>
<dbReference type="SMART" id="SM01250">
    <property type="entry name" value="KAT11"/>
    <property type="match status" value="1"/>
</dbReference>
<reference evidence="20" key="1">
    <citation type="journal article" date="2023" name="Commun. Biol.">
        <title>Genome analysis of Parmales, the sister group of diatoms, reveals the evolutionary specialization of diatoms from phago-mixotrophs to photoautotrophs.</title>
        <authorList>
            <person name="Ban H."/>
            <person name="Sato S."/>
            <person name="Yoshikawa S."/>
            <person name="Yamada K."/>
            <person name="Nakamura Y."/>
            <person name="Ichinomiya M."/>
            <person name="Sato N."/>
            <person name="Blanc-Mathieu R."/>
            <person name="Endo H."/>
            <person name="Kuwata A."/>
            <person name="Ogata H."/>
        </authorList>
    </citation>
    <scope>NUCLEOTIDE SEQUENCE [LARGE SCALE GENOMIC DNA]</scope>
</reference>
<dbReference type="PROSITE" id="PS50014">
    <property type="entry name" value="BROMODOMAIN_2"/>
    <property type="match status" value="1"/>
</dbReference>
<dbReference type="Pfam" id="PF02135">
    <property type="entry name" value="zf-TAZ"/>
    <property type="match status" value="1"/>
</dbReference>
<evidence type="ECO:0000256" key="4">
    <source>
        <dbReference type="ARBA" id="ARBA00022723"/>
    </source>
</evidence>
<dbReference type="Gene3D" id="1.20.920.10">
    <property type="entry name" value="Bromodomain-like"/>
    <property type="match status" value="1"/>
</dbReference>
<dbReference type="GO" id="GO:0004402">
    <property type="term" value="F:histone acetyltransferase activity"/>
    <property type="evidence" value="ECO:0007669"/>
    <property type="project" value="InterPro"/>
</dbReference>
<dbReference type="GO" id="GO:0045944">
    <property type="term" value="P:positive regulation of transcription by RNA polymerase II"/>
    <property type="evidence" value="ECO:0007669"/>
    <property type="project" value="TreeGrafter"/>
</dbReference>
<evidence type="ECO:0000256" key="9">
    <source>
        <dbReference type="ARBA" id="ARBA00023117"/>
    </source>
</evidence>
<evidence type="ECO:0000256" key="10">
    <source>
        <dbReference type="ARBA" id="ARBA00023163"/>
    </source>
</evidence>
<dbReference type="PROSITE" id="PS01359">
    <property type="entry name" value="ZF_PHD_1"/>
    <property type="match status" value="1"/>
</dbReference>
<keyword evidence="3" id="KW-0808">Transferase</keyword>
<dbReference type="SMART" id="SM00297">
    <property type="entry name" value="BROMO"/>
    <property type="match status" value="1"/>
</dbReference>
<keyword evidence="5" id="KW-0863">Zinc-finger</keyword>
<dbReference type="Pfam" id="PF00439">
    <property type="entry name" value="Bromodomain"/>
    <property type="match status" value="1"/>
</dbReference>
<comment type="caution">
    <text evidence="19">The sequence shown here is derived from an EMBL/GenBank/DDBJ whole genome shotgun (WGS) entry which is preliminary data.</text>
</comment>
<evidence type="ECO:0000256" key="6">
    <source>
        <dbReference type="ARBA" id="ARBA00022833"/>
    </source>
</evidence>
<dbReference type="AlphaFoldDB" id="A0A9W6ZW19"/>
<dbReference type="Gene3D" id="2.10.110.40">
    <property type="match status" value="1"/>
</dbReference>
<dbReference type="InterPro" id="IPR019786">
    <property type="entry name" value="Zinc_finger_PHD-type_CS"/>
</dbReference>
<dbReference type="PANTHER" id="PTHR13808:SF1">
    <property type="entry name" value="HISTONE ACETYLTRANSFERASE"/>
    <property type="match status" value="1"/>
</dbReference>
<dbReference type="InterPro" id="IPR036427">
    <property type="entry name" value="Bromodomain-like_sf"/>
</dbReference>
<comment type="subcellular location">
    <subcellularLocation>
        <location evidence="1">Nucleus</location>
    </subcellularLocation>
</comment>
<evidence type="ECO:0000259" key="16">
    <source>
        <dbReference type="PROSITE" id="PS50014"/>
    </source>
</evidence>
<evidence type="ECO:0000313" key="20">
    <source>
        <dbReference type="Proteomes" id="UP001162640"/>
    </source>
</evidence>
<dbReference type="InterPro" id="IPR000197">
    <property type="entry name" value="Znf_TAZ"/>
</dbReference>
<evidence type="ECO:0000256" key="11">
    <source>
        <dbReference type="ARBA" id="ARBA00023242"/>
    </source>
</evidence>
<dbReference type="InterPro" id="IPR019787">
    <property type="entry name" value="Znf_PHD-finger"/>
</dbReference>
<evidence type="ECO:0000256" key="12">
    <source>
        <dbReference type="ARBA" id="ARBA00048017"/>
    </source>
</evidence>
<dbReference type="InterPro" id="IPR011011">
    <property type="entry name" value="Znf_FYVE_PHD"/>
</dbReference>
<dbReference type="SUPFAM" id="SSF57903">
    <property type="entry name" value="FYVE/PHD zinc finger"/>
    <property type="match status" value="1"/>
</dbReference>
<evidence type="ECO:0000313" key="19">
    <source>
        <dbReference type="EMBL" id="GMH60741.1"/>
    </source>
</evidence>
<accession>A0A9W6ZW19</accession>
<evidence type="ECO:0000256" key="8">
    <source>
        <dbReference type="ARBA" id="ARBA00023015"/>
    </source>
</evidence>
<sequence>MSENNPPPAALPPATTRQPWHNEGMDKEEREAVLLSILGYLEEKKDQKGSLGNSEEDTNRKRKVAIKLEQQLYMNASSMSEYSALTTLPQRIRELVKRIGFSRKQAEQREGGDEKMTKNMQAQQRLMHLRHASRCKLISCPTNYCLKMKAVLAHIHTCHTPNCTFNHCQSSKALLSHMTACKKKGQVMQCAVCAPHNQFAQAPLSKNPTQHAIDVMTQKYEESKNKYLHEQKNAFNSRMAQMKQSIEFHEAQLISKNNECAEYEKRMKGKPSGEQKEKLKGMKQTLKELNAKIEAHQSRISKWNRDVQAQVDQLMLKRDEQIKLMRTDPRYAQQMYQQLLGAPHPDTLGGGVKRGATDNGGYQNKRSRTGAPGVVPQGYQAANAKGPYVPINGDYNANGPQERRPPAQEGDSSLMKSFTVAEIEAHLESLNESLHLTSTKIGEKCRSMINKLLNDQYADPFAQPVNPVALNLPDYFEVVKEPMDLGTVKKKVDKGCYTDVESFEKDVRLTFTNCILYNGERSDVGSMAKTMIQVFQKDMKSTMKPEKAERTSHMRNTGETCILCGVARRLFEPIMLYCNGICGMQRIRKNAAYYTDVKREYHWCQNCYTQIPEQEKIPLSDGVNIRKKQLQKLKNDAINEEGWVCCDKCDGWVHQVCALFNGRKNKNSVSYICPKCHLDDRKAKGSMKPTMEVKKAVDLPKSKLSEALEDGVKNQLDQIYNNMAKNDEIDVDFIPKALPFHIRVVSNIEKKHQVRKEMAERFTDTDFPSEFPVRTKCVLLFQTVDGSDVLVFGMYLYEYGHDCPPPNRRRVYISYLDSVQFFKPRQYRTAVFQSIIVEYLRFVKERGFHTAHIWSCPPSKGDDYIFYAHPETQRTPRVERLCEWYMTILEKARQEGVVLQVNNLYEEYFTNPRNDPRVLPYFEGDYWTGEVEKIIETVKAGENRNKDAQGLFKPDCTQEELLKKRGTRSNPTEIVDNIIPDKVMTKIGASILPMKPNFLVAYLYSREFAKAKDNDKPFSVAEEKKAIEVLAEEWAVKEAKEKEEELANGGGEEEKPKPNNPIGKKKENKSQTKKIKNEENDSELIEKRKLTARAAKTNKPKPTKKAPTSVSLLQTKEEDSDEQSTSPLGVKIEDLKSLNLKDGEDETVDEDPIVESDIFANRQEFLNYCTKNNTQFDEMRRAKVRHCVNSVRYSIALVISNVAATSLSSPRISNKLTPTFTRLAILVAAHHDDGPVPTPQP</sequence>
<dbReference type="GO" id="GO:0005667">
    <property type="term" value="C:transcription regulator complex"/>
    <property type="evidence" value="ECO:0007669"/>
    <property type="project" value="TreeGrafter"/>
</dbReference>
<evidence type="ECO:0000256" key="13">
    <source>
        <dbReference type="PROSITE-ProRule" id="PRU00035"/>
    </source>
</evidence>
<dbReference type="InterPro" id="IPR035898">
    <property type="entry name" value="TAZ_dom_sf"/>
</dbReference>
<keyword evidence="8" id="KW-0805">Transcription regulation</keyword>
<feature type="coiled-coil region" evidence="14">
    <location>
        <begin position="232"/>
        <end position="306"/>
    </location>
</feature>
<dbReference type="GO" id="GO:0005634">
    <property type="term" value="C:nucleus"/>
    <property type="evidence" value="ECO:0007669"/>
    <property type="project" value="UniProtKB-SubCell"/>
</dbReference>
<evidence type="ECO:0000256" key="2">
    <source>
        <dbReference type="ARBA" id="ARBA00013184"/>
    </source>
</evidence>
<evidence type="ECO:0000256" key="7">
    <source>
        <dbReference type="ARBA" id="ARBA00022853"/>
    </source>
</evidence>
<keyword evidence="7" id="KW-0156">Chromatin regulator</keyword>
<evidence type="ECO:0000259" key="17">
    <source>
        <dbReference type="PROSITE" id="PS50134"/>
    </source>
</evidence>
<organism evidence="19 20">
    <name type="scientific">Triparma laevis f. inornata</name>
    <dbReference type="NCBI Taxonomy" id="1714386"/>
    <lineage>
        <taxon>Eukaryota</taxon>
        <taxon>Sar</taxon>
        <taxon>Stramenopiles</taxon>
        <taxon>Ochrophyta</taxon>
        <taxon>Bolidophyceae</taxon>
        <taxon>Parmales</taxon>
        <taxon>Triparmaceae</taxon>
        <taxon>Triparma</taxon>
    </lineage>
</organism>
<dbReference type="InterPro" id="IPR013178">
    <property type="entry name" value="Histone_AcTrfase_Rtt109/CBP"/>
</dbReference>
<dbReference type="SMART" id="SM00249">
    <property type="entry name" value="PHD"/>
    <property type="match status" value="1"/>
</dbReference>
<dbReference type="EMBL" id="BLQM01000080">
    <property type="protein sequence ID" value="GMH60741.1"/>
    <property type="molecule type" value="Genomic_DNA"/>
</dbReference>
<feature type="domain" description="TAZ-type" evidence="17">
    <location>
        <begin position="115"/>
        <end position="196"/>
    </location>
</feature>
<dbReference type="GO" id="GO:0008270">
    <property type="term" value="F:zinc ion binding"/>
    <property type="evidence" value="ECO:0007669"/>
    <property type="project" value="UniProtKB-KW"/>
</dbReference>
<feature type="domain" description="Bromo" evidence="16">
    <location>
        <begin position="453"/>
        <end position="525"/>
    </location>
</feature>
<protein>
    <recommendedName>
        <fullName evidence="2">histone acetyltransferase</fullName>
        <ecNumber evidence="2">2.3.1.48</ecNumber>
    </recommendedName>
</protein>
<feature type="region of interest" description="Disordered" evidence="15">
    <location>
        <begin position="1040"/>
        <end position="1129"/>
    </location>
</feature>
<dbReference type="GO" id="GO:0003713">
    <property type="term" value="F:transcription coactivator activity"/>
    <property type="evidence" value="ECO:0007669"/>
    <property type="project" value="TreeGrafter"/>
</dbReference>
<dbReference type="EC" id="2.3.1.48" evidence="2"/>
<keyword evidence="4" id="KW-0479">Metal-binding</keyword>
<dbReference type="InterPro" id="IPR001487">
    <property type="entry name" value="Bromodomain"/>
</dbReference>
<gene>
    <name evidence="19" type="ORF">TL16_g03114</name>
</gene>
<name>A0A9W6ZW19_9STRA</name>